<organism evidence="1 2">
    <name type="scientific">Simplicispira metamorpha</name>
    <dbReference type="NCBI Taxonomy" id="80881"/>
    <lineage>
        <taxon>Bacteria</taxon>
        <taxon>Pseudomonadati</taxon>
        <taxon>Pseudomonadota</taxon>
        <taxon>Betaproteobacteria</taxon>
        <taxon>Burkholderiales</taxon>
        <taxon>Comamonadaceae</taxon>
        <taxon>Simplicispira</taxon>
    </lineage>
</organism>
<evidence type="ECO:0000313" key="2">
    <source>
        <dbReference type="Proteomes" id="UP000295182"/>
    </source>
</evidence>
<proteinExistence type="predicted"/>
<evidence type="ECO:0000313" key="1">
    <source>
        <dbReference type="EMBL" id="TCP17675.1"/>
    </source>
</evidence>
<dbReference type="RefSeq" id="WP_306418964.1">
    <property type="nucleotide sequence ID" value="NZ_QXNC01000007.1"/>
</dbReference>
<gene>
    <name evidence="1" type="ORF">EV674_11116</name>
</gene>
<comment type="caution">
    <text evidence="1">The sequence shown here is derived from an EMBL/GenBank/DDBJ whole genome shotgun (WGS) entry which is preliminary data.</text>
</comment>
<keyword evidence="2" id="KW-1185">Reference proteome</keyword>
<dbReference type="AlphaFoldDB" id="A0A4R2N9R4"/>
<accession>A0A4R2N9R4</accession>
<name>A0A4R2N9R4_9BURK</name>
<sequence>MTLLPHMPPGLARRFAAWWRAIARARVGAVTGLGAGAAARTGWRAGAVALCLWAAGCSSQPPVPDWKRNASAAADKAVAASLSGDGRIAQLEWDRARQQTARTGQITLLARLELLHCAAQVASLNLAPCAGFDALRADAAPAERAYADYLAGRATAQTVPLLPPAQQSTALVPAEQAAQALAAITDPLSRLVAAGVLLHTGRAHPDVIALATDTASAQGWRRPLMAWLLLQAQRADAAGDTEEAARLRRRIHLVERSGAKP</sequence>
<protein>
    <submittedName>
        <fullName evidence="1">Uncharacterized protein</fullName>
    </submittedName>
</protein>
<dbReference type="EMBL" id="SLXH01000011">
    <property type="protein sequence ID" value="TCP17675.1"/>
    <property type="molecule type" value="Genomic_DNA"/>
</dbReference>
<reference evidence="1 2" key="1">
    <citation type="submission" date="2019-03" db="EMBL/GenBank/DDBJ databases">
        <title>Genomic Encyclopedia of Type Strains, Phase IV (KMG-IV): sequencing the most valuable type-strain genomes for metagenomic binning, comparative biology and taxonomic classification.</title>
        <authorList>
            <person name="Goeker M."/>
        </authorList>
    </citation>
    <scope>NUCLEOTIDE SEQUENCE [LARGE SCALE GENOMIC DNA]</scope>
    <source>
        <strain evidence="1 2">DSM 1837</strain>
    </source>
</reference>
<dbReference type="Proteomes" id="UP000295182">
    <property type="component" value="Unassembled WGS sequence"/>
</dbReference>